<gene>
    <name evidence="1" type="ORF">RC74_06775</name>
</gene>
<protein>
    <submittedName>
        <fullName evidence="1">Uncharacterized protein</fullName>
    </submittedName>
</protein>
<reference evidence="1 2" key="1">
    <citation type="submission" date="2016-02" db="EMBL/GenBank/DDBJ databases">
        <title>Complete genome sequence of Halocynthiibacter arcticus PAMC 20958t from arctic marine sediment.</title>
        <authorList>
            <person name="Lee Y.M."/>
            <person name="Baek K."/>
            <person name="Lee H.K."/>
            <person name="Shin S.C."/>
        </authorList>
    </citation>
    <scope>NUCLEOTIDE SEQUENCE [LARGE SCALE GENOMIC DNA]</scope>
    <source>
        <strain evidence="1">PAMC 20958</strain>
    </source>
</reference>
<evidence type="ECO:0000313" key="1">
    <source>
        <dbReference type="EMBL" id="AML51017.1"/>
    </source>
</evidence>
<dbReference type="STRING" id="1579316.RC74_06775"/>
<dbReference type="KEGG" id="hat:RC74_06775"/>
<evidence type="ECO:0000313" key="2">
    <source>
        <dbReference type="Proteomes" id="UP000070371"/>
    </source>
</evidence>
<keyword evidence="2" id="KW-1185">Reference proteome</keyword>
<accession>A0A126UYP7</accession>
<dbReference type="Proteomes" id="UP000070371">
    <property type="component" value="Chromosome"/>
</dbReference>
<sequence length="110" mass="12941">MYLFVYRQNLFTLYKFDMNNFEHTAKQLSALYLTSFGGKDSGRYRIASKVLRDMLDRKRLYPEDIQNLSRALLEEGYILIDMDTFFVVLSAKTFVNYRRANADSVLGLED</sequence>
<organism evidence="1 2">
    <name type="scientific">Falsihalocynthiibacter arcticus</name>
    <dbReference type="NCBI Taxonomy" id="1579316"/>
    <lineage>
        <taxon>Bacteria</taxon>
        <taxon>Pseudomonadati</taxon>
        <taxon>Pseudomonadota</taxon>
        <taxon>Alphaproteobacteria</taxon>
        <taxon>Rhodobacterales</taxon>
        <taxon>Roseobacteraceae</taxon>
        <taxon>Falsihalocynthiibacter</taxon>
    </lineage>
</organism>
<proteinExistence type="predicted"/>
<dbReference type="EMBL" id="CP014327">
    <property type="protein sequence ID" value="AML51017.1"/>
    <property type="molecule type" value="Genomic_DNA"/>
</dbReference>
<dbReference type="AlphaFoldDB" id="A0A126UYP7"/>
<name>A0A126UYP7_9RHOB</name>